<keyword evidence="3 5" id="KW-1133">Transmembrane helix</keyword>
<dbReference type="GO" id="GO:0006820">
    <property type="term" value="P:monoatomic anion transport"/>
    <property type="evidence" value="ECO:0007669"/>
    <property type="project" value="TreeGrafter"/>
</dbReference>
<dbReference type="InterPro" id="IPR050382">
    <property type="entry name" value="MFS_Na/Anion_cotransporter"/>
</dbReference>
<dbReference type="SUPFAM" id="SSF103473">
    <property type="entry name" value="MFS general substrate transporter"/>
    <property type="match status" value="1"/>
</dbReference>
<evidence type="ECO:0000256" key="4">
    <source>
        <dbReference type="ARBA" id="ARBA00023136"/>
    </source>
</evidence>
<dbReference type="GO" id="GO:0022857">
    <property type="term" value="F:transmembrane transporter activity"/>
    <property type="evidence" value="ECO:0007669"/>
    <property type="project" value="TreeGrafter"/>
</dbReference>
<dbReference type="Gene3D" id="1.20.1250.20">
    <property type="entry name" value="MFS general substrate transporter like domains"/>
    <property type="match status" value="1"/>
</dbReference>
<proteinExistence type="predicted"/>
<dbReference type="InterPro" id="IPR036259">
    <property type="entry name" value="MFS_trans_sf"/>
</dbReference>
<dbReference type="AlphaFoldDB" id="A0A0A9ZE49"/>
<name>A0A0A9ZE49_LYGHE</name>
<reference evidence="6" key="2">
    <citation type="submission" date="2014-07" db="EMBL/GenBank/DDBJ databases">
        <authorList>
            <person name="Hull J."/>
        </authorList>
    </citation>
    <scope>NUCLEOTIDE SEQUENCE</scope>
</reference>
<reference evidence="6" key="1">
    <citation type="journal article" date="2014" name="PLoS ONE">
        <title>Transcriptome-Based Identification of ABC Transporters in the Western Tarnished Plant Bug Lygus hesperus.</title>
        <authorList>
            <person name="Hull J.J."/>
            <person name="Chaney K."/>
            <person name="Geib S.M."/>
            <person name="Fabrick J.A."/>
            <person name="Brent C.S."/>
            <person name="Walsh D."/>
            <person name="Lavine L.C."/>
        </authorList>
    </citation>
    <scope>NUCLEOTIDE SEQUENCE</scope>
</reference>
<keyword evidence="4 5" id="KW-0472">Membrane</keyword>
<comment type="subcellular location">
    <subcellularLocation>
        <location evidence="1">Membrane</location>
        <topology evidence="1">Multi-pass membrane protein</topology>
    </subcellularLocation>
</comment>
<sequence>AGSMMGWLLVQGVIYFIGKSVMGWSSIFYTSGNIGVLWCVAWFTFGSKDFRDCFYISSEEKSYMVSYTSDLDNYGLGPKSEKRPPRWKKIFKSKDVYILLIASLMTHWSYSQILLPRFLESYYQGLYKRTNKDEFLDTKAFFLFAICIVLWLLIIAIVADKLVTQKKAISSHQRKTCNSIGLGSGRYHGVYGVRNIPQCDCRLDDLIVPRGIVSVNRNGGGVLRDGP</sequence>
<dbReference type="PANTHER" id="PTHR11662">
    <property type="entry name" value="SOLUTE CARRIER FAMILY 17"/>
    <property type="match status" value="1"/>
</dbReference>
<evidence type="ECO:0000256" key="3">
    <source>
        <dbReference type="ARBA" id="ARBA00022989"/>
    </source>
</evidence>
<evidence type="ECO:0000313" key="6">
    <source>
        <dbReference type="EMBL" id="JAG43547.1"/>
    </source>
</evidence>
<gene>
    <name evidence="6" type="primary">slc17a7_1</name>
    <name evidence="6" type="ORF">CM83_3275</name>
</gene>
<dbReference type="EMBL" id="GBHO01000057">
    <property type="protein sequence ID" value="JAG43547.1"/>
    <property type="molecule type" value="Transcribed_RNA"/>
</dbReference>
<feature type="transmembrane region" description="Helical" evidence="5">
    <location>
        <begin position="139"/>
        <end position="159"/>
    </location>
</feature>
<evidence type="ECO:0000256" key="5">
    <source>
        <dbReference type="SAM" id="Phobius"/>
    </source>
</evidence>
<feature type="transmembrane region" description="Helical" evidence="5">
    <location>
        <begin position="26"/>
        <end position="45"/>
    </location>
</feature>
<accession>A0A0A9ZE49</accession>
<feature type="transmembrane region" description="Helical" evidence="5">
    <location>
        <begin position="96"/>
        <end position="119"/>
    </location>
</feature>
<dbReference type="PANTHER" id="PTHR11662:SF280">
    <property type="entry name" value="FI21844P1-RELATED"/>
    <property type="match status" value="1"/>
</dbReference>
<keyword evidence="2 5" id="KW-0812">Transmembrane</keyword>
<organism evidence="6">
    <name type="scientific">Lygus hesperus</name>
    <name type="common">Western plant bug</name>
    <dbReference type="NCBI Taxonomy" id="30085"/>
    <lineage>
        <taxon>Eukaryota</taxon>
        <taxon>Metazoa</taxon>
        <taxon>Ecdysozoa</taxon>
        <taxon>Arthropoda</taxon>
        <taxon>Hexapoda</taxon>
        <taxon>Insecta</taxon>
        <taxon>Pterygota</taxon>
        <taxon>Neoptera</taxon>
        <taxon>Paraneoptera</taxon>
        <taxon>Hemiptera</taxon>
        <taxon>Heteroptera</taxon>
        <taxon>Panheteroptera</taxon>
        <taxon>Cimicomorpha</taxon>
        <taxon>Miridae</taxon>
        <taxon>Mirini</taxon>
        <taxon>Lygus</taxon>
    </lineage>
</organism>
<protein>
    <submittedName>
        <fullName evidence="6">Vesicular glutamate transporter 1</fullName>
    </submittedName>
</protein>
<evidence type="ECO:0000256" key="1">
    <source>
        <dbReference type="ARBA" id="ARBA00004141"/>
    </source>
</evidence>
<dbReference type="GO" id="GO:0016020">
    <property type="term" value="C:membrane"/>
    <property type="evidence" value="ECO:0007669"/>
    <property type="project" value="UniProtKB-SubCell"/>
</dbReference>
<evidence type="ECO:0000256" key="2">
    <source>
        <dbReference type="ARBA" id="ARBA00022692"/>
    </source>
</evidence>
<feature type="non-terminal residue" evidence="6">
    <location>
        <position position="1"/>
    </location>
</feature>